<evidence type="ECO:0000313" key="1">
    <source>
        <dbReference type="EMBL" id="KAH6631359.1"/>
    </source>
</evidence>
<keyword evidence="2" id="KW-1185">Reference proteome</keyword>
<evidence type="ECO:0000313" key="2">
    <source>
        <dbReference type="Proteomes" id="UP000724584"/>
    </source>
</evidence>
<name>A0ACB7P9Y1_9PEZI</name>
<comment type="caution">
    <text evidence="1">The sequence shown here is derived from an EMBL/GenBank/DDBJ whole genome shotgun (WGS) entry which is preliminary data.</text>
</comment>
<protein>
    <submittedName>
        <fullName evidence="1">Uncharacterized protein</fullName>
    </submittedName>
</protein>
<gene>
    <name evidence="1" type="ORF">F5144DRAFT_570785</name>
</gene>
<proteinExistence type="predicted"/>
<dbReference type="EMBL" id="JAGIZQ010000004">
    <property type="protein sequence ID" value="KAH6631359.1"/>
    <property type="molecule type" value="Genomic_DNA"/>
</dbReference>
<reference evidence="1 2" key="1">
    <citation type="journal article" date="2021" name="Nat. Commun.">
        <title>Genetic determinants of endophytism in the Arabidopsis root mycobiome.</title>
        <authorList>
            <person name="Mesny F."/>
            <person name="Miyauchi S."/>
            <person name="Thiergart T."/>
            <person name="Pickel B."/>
            <person name="Atanasova L."/>
            <person name="Karlsson M."/>
            <person name="Huettel B."/>
            <person name="Barry K.W."/>
            <person name="Haridas S."/>
            <person name="Chen C."/>
            <person name="Bauer D."/>
            <person name="Andreopoulos W."/>
            <person name="Pangilinan J."/>
            <person name="LaButti K."/>
            <person name="Riley R."/>
            <person name="Lipzen A."/>
            <person name="Clum A."/>
            <person name="Drula E."/>
            <person name="Henrissat B."/>
            <person name="Kohler A."/>
            <person name="Grigoriev I.V."/>
            <person name="Martin F.M."/>
            <person name="Hacquard S."/>
        </authorList>
    </citation>
    <scope>NUCLEOTIDE SEQUENCE [LARGE SCALE GENOMIC DNA]</scope>
    <source>
        <strain evidence="1 2">MPI-SDFR-AT-0079</strain>
    </source>
</reference>
<organism evidence="1 2">
    <name type="scientific">Chaetomium tenue</name>
    <dbReference type="NCBI Taxonomy" id="1854479"/>
    <lineage>
        <taxon>Eukaryota</taxon>
        <taxon>Fungi</taxon>
        <taxon>Dikarya</taxon>
        <taxon>Ascomycota</taxon>
        <taxon>Pezizomycotina</taxon>
        <taxon>Sordariomycetes</taxon>
        <taxon>Sordariomycetidae</taxon>
        <taxon>Sordariales</taxon>
        <taxon>Chaetomiaceae</taxon>
        <taxon>Chaetomium</taxon>
    </lineage>
</organism>
<dbReference type="Proteomes" id="UP000724584">
    <property type="component" value="Unassembled WGS sequence"/>
</dbReference>
<accession>A0ACB7P9Y1</accession>
<sequence length="378" mass="43124">MSNSRRAQQLPYLPPLPPPLAGPVNRTTNTMQQNQSRFFRLPLELQRLILREAFGGHTIHINLIAPPLVDLLPVKFRTPWRRMNIYLIYWRWLARRLTGKPPPRWTISSRYFSYDGIPQVDGMDVSDRHLSTIPGDGFDGGPRCWRCDEPPSSSAARKVGVMGFLRSCQRAYGEALLILYTTNTIAINNGHFFNGLLRQSTIPTAPRIIGPGMRLVTSLQVRSQLILWHPADDAWMLKNRALLAEQLELLPRAFPNLRSLTWIPDDSTYPCGFLPSRRLGELEEILLRPLLRLSATMPPLRKFVVPMPYPIFFTLLLLERQRSEGRQDFRGQPVGEIRMWYPLAVSPGTLAPDGGGFWLVYPGYGNGKLKYDPKMAEL</sequence>